<feature type="compositionally biased region" description="Pro residues" evidence="4">
    <location>
        <begin position="44"/>
        <end position="61"/>
    </location>
</feature>
<dbReference type="InterPro" id="IPR029058">
    <property type="entry name" value="AB_hydrolase_fold"/>
</dbReference>
<evidence type="ECO:0000256" key="1">
    <source>
        <dbReference type="ARBA" id="ARBA00022801"/>
    </source>
</evidence>
<evidence type="ECO:0000256" key="2">
    <source>
        <dbReference type="ARBA" id="ARBA00022963"/>
    </source>
</evidence>
<evidence type="ECO:0000313" key="8">
    <source>
        <dbReference type="Proteomes" id="UP000722989"/>
    </source>
</evidence>
<accession>A0ABX0XY25</accession>
<keyword evidence="2" id="KW-0442">Lipid degradation</keyword>
<evidence type="ECO:0000256" key="3">
    <source>
        <dbReference type="ARBA" id="ARBA00023098"/>
    </source>
</evidence>
<gene>
    <name evidence="7" type="ORF">HC031_14470</name>
</gene>
<reference evidence="7 8" key="1">
    <citation type="submission" date="2020-03" db="EMBL/GenBank/DDBJ databases">
        <title>WGS of the type strain of Planosporangium spp.</title>
        <authorList>
            <person name="Thawai C."/>
        </authorList>
    </citation>
    <scope>NUCLEOTIDE SEQUENCE [LARGE SCALE GENOMIC DNA]</scope>
    <source>
        <strain evidence="7 8">TBRC 5610</strain>
    </source>
</reference>
<sequence length="327" mass="33668">MRRRRLLSGLLALALAGPLAGCTASPAAPPSHPTPRGSAAASPGAPPLVHLPPLPARPSPTRPLAVGVRQLDLTRGPDRPLPTTIWYPARGDADGATHPGATPATGRYPLVLLSHGLMGRPEALAPIGIRWAAAGFIVAAPTYPHTNHDAAHFDILDVVNQPADASYVISQVLALDGHDGDLLAGHIDTAAVAATGHSAGGITTTGMLSAQRDPRLRAAIVMAGALLGGSYTGPVTPALFVHGDADQTVTYEGGRSAYDADPWPKAFLTVIGGDHGSYLTADGPGFEQMINATTDFLRWTLYGDVAALARLAADGTAAGTTRWESKL</sequence>
<dbReference type="Pfam" id="PF12740">
    <property type="entry name" value="PETase"/>
    <property type="match status" value="1"/>
</dbReference>
<dbReference type="PANTHER" id="PTHR10272">
    <property type="entry name" value="PLATELET-ACTIVATING FACTOR ACETYLHYDROLASE"/>
    <property type="match status" value="1"/>
</dbReference>
<organism evidence="7 8">
    <name type="scientific">Planosporangium thailandense</name>
    <dbReference type="NCBI Taxonomy" id="765197"/>
    <lineage>
        <taxon>Bacteria</taxon>
        <taxon>Bacillati</taxon>
        <taxon>Actinomycetota</taxon>
        <taxon>Actinomycetes</taxon>
        <taxon>Micromonosporales</taxon>
        <taxon>Micromonosporaceae</taxon>
        <taxon>Planosporangium</taxon>
    </lineage>
</organism>
<keyword evidence="3" id="KW-0443">Lipid metabolism</keyword>
<evidence type="ECO:0000313" key="7">
    <source>
        <dbReference type="EMBL" id="NJC70911.1"/>
    </source>
</evidence>
<feature type="region of interest" description="Disordered" evidence="4">
    <location>
        <begin position="23"/>
        <end position="62"/>
    </location>
</feature>
<name>A0ABX0XY25_9ACTN</name>
<feature type="compositionally biased region" description="Low complexity" evidence="4">
    <location>
        <begin position="34"/>
        <end position="43"/>
    </location>
</feature>
<evidence type="ECO:0000256" key="5">
    <source>
        <dbReference type="SAM" id="SignalP"/>
    </source>
</evidence>
<keyword evidence="5" id="KW-0732">Signal</keyword>
<evidence type="ECO:0000256" key="4">
    <source>
        <dbReference type="SAM" id="MobiDB-lite"/>
    </source>
</evidence>
<proteinExistence type="predicted"/>
<feature type="domain" description="PET hydrolase/cutinase-like" evidence="6">
    <location>
        <begin position="101"/>
        <end position="275"/>
    </location>
</feature>
<keyword evidence="1" id="KW-0378">Hydrolase</keyword>
<evidence type="ECO:0000259" key="6">
    <source>
        <dbReference type="Pfam" id="PF12740"/>
    </source>
</evidence>
<dbReference type="Gene3D" id="3.40.50.1820">
    <property type="entry name" value="alpha/beta hydrolase"/>
    <property type="match status" value="1"/>
</dbReference>
<dbReference type="EMBL" id="JAATVY010000008">
    <property type="protein sequence ID" value="NJC70911.1"/>
    <property type="molecule type" value="Genomic_DNA"/>
</dbReference>
<comment type="caution">
    <text evidence="7">The sequence shown here is derived from an EMBL/GenBank/DDBJ whole genome shotgun (WGS) entry which is preliminary data.</text>
</comment>
<dbReference type="Proteomes" id="UP000722989">
    <property type="component" value="Unassembled WGS sequence"/>
</dbReference>
<dbReference type="PANTHER" id="PTHR10272:SF0">
    <property type="entry name" value="PLATELET-ACTIVATING FACTOR ACETYLHYDROLASE"/>
    <property type="match status" value="1"/>
</dbReference>
<feature type="signal peptide" evidence="5">
    <location>
        <begin position="1"/>
        <end position="27"/>
    </location>
</feature>
<feature type="chain" id="PRO_5047308063" evidence="5">
    <location>
        <begin position="28"/>
        <end position="327"/>
    </location>
</feature>
<protein>
    <submittedName>
        <fullName evidence="7">Chlorophyllase</fullName>
    </submittedName>
</protein>
<dbReference type="InterPro" id="IPR041127">
    <property type="entry name" value="PET_hydrolase/cutinase-like"/>
</dbReference>
<keyword evidence="8" id="KW-1185">Reference proteome</keyword>
<dbReference type="RefSeq" id="WP_167925803.1">
    <property type="nucleotide sequence ID" value="NZ_JAATVY010000008.1"/>
</dbReference>
<dbReference type="SUPFAM" id="SSF53474">
    <property type="entry name" value="alpha/beta-Hydrolases"/>
    <property type="match status" value="1"/>
</dbReference>